<protein>
    <submittedName>
        <fullName evidence="1">Uncharacterized protein</fullName>
    </submittedName>
</protein>
<name>A0A4R2LED7_9FIRM</name>
<dbReference type="Proteomes" id="UP000295711">
    <property type="component" value="Unassembled WGS sequence"/>
</dbReference>
<dbReference type="AlphaFoldDB" id="A0A4R2LED7"/>
<reference evidence="1 2" key="1">
    <citation type="submission" date="2019-03" db="EMBL/GenBank/DDBJ databases">
        <title>Genomic Encyclopedia of Type Strains, Phase IV (KMG-IV): sequencing the most valuable type-strain genomes for metagenomic binning, comparative biology and taxonomic classification.</title>
        <authorList>
            <person name="Goeker M."/>
        </authorList>
    </citation>
    <scope>NUCLEOTIDE SEQUENCE [LARGE SCALE GENOMIC DNA]</scope>
    <source>
        <strain evidence="1 2">DSM 28559</strain>
    </source>
</reference>
<keyword evidence="2" id="KW-1185">Reference proteome</keyword>
<gene>
    <name evidence="1" type="ORF">EV212_10315</name>
</gene>
<proteinExistence type="predicted"/>
<comment type="caution">
    <text evidence="1">The sequence shown here is derived from an EMBL/GenBank/DDBJ whole genome shotgun (WGS) entry which is preliminary data.</text>
</comment>
<evidence type="ECO:0000313" key="1">
    <source>
        <dbReference type="EMBL" id="TCO85294.1"/>
    </source>
</evidence>
<sequence>MRRSFMAWFLALLRRDMEEYPVDRKNKETLFKKIRKKK</sequence>
<evidence type="ECO:0000313" key="2">
    <source>
        <dbReference type="Proteomes" id="UP000295711"/>
    </source>
</evidence>
<dbReference type="EMBL" id="SLXA01000003">
    <property type="protein sequence ID" value="TCO85294.1"/>
    <property type="molecule type" value="Genomic_DNA"/>
</dbReference>
<accession>A0A4R2LED7</accession>
<organism evidence="1 2">
    <name type="scientific">Frisingicoccus caecimuris</name>
    <dbReference type="NCBI Taxonomy" id="1796636"/>
    <lineage>
        <taxon>Bacteria</taxon>
        <taxon>Bacillati</taxon>
        <taxon>Bacillota</taxon>
        <taxon>Clostridia</taxon>
        <taxon>Lachnospirales</taxon>
        <taxon>Lachnospiraceae</taxon>
        <taxon>Frisingicoccus</taxon>
    </lineage>
</organism>